<dbReference type="InterPro" id="IPR023213">
    <property type="entry name" value="CAT-like_dom_sf"/>
</dbReference>
<evidence type="ECO:0000313" key="4">
    <source>
        <dbReference type="EMBL" id="THG15952.1"/>
    </source>
</evidence>
<organism evidence="4 5">
    <name type="scientific">Camellia sinensis var. sinensis</name>
    <name type="common">China tea</name>
    <dbReference type="NCBI Taxonomy" id="542762"/>
    <lineage>
        <taxon>Eukaryota</taxon>
        <taxon>Viridiplantae</taxon>
        <taxon>Streptophyta</taxon>
        <taxon>Embryophyta</taxon>
        <taxon>Tracheophyta</taxon>
        <taxon>Spermatophyta</taxon>
        <taxon>Magnoliopsida</taxon>
        <taxon>eudicotyledons</taxon>
        <taxon>Gunneridae</taxon>
        <taxon>Pentapetalae</taxon>
        <taxon>asterids</taxon>
        <taxon>Ericales</taxon>
        <taxon>Theaceae</taxon>
        <taxon>Camellia</taxon>
    </lineage>
</organism>
<accession>A0A4S4EIK0</accession>
<evidence type="ECO:0000256" key="1">
    <source>
        <dbReference type="ARBA" id="ARBA00009861"/>
    </source>
</evidence>
<dbReference type="Pfam" id="PF02458">
    <property type="entry name" value="Transferase"/>
    <property type="match status" value="1"/>
</dbReference>
<comment type="similarity">
    <text evidence="1">Belongs to the plant acyltransferase family.</text>
</comment>
<reference evidence="4 5" key="1">
    <citation type="journal article" date="2018" name="Proc. Natl. Acad. Sci. U.S.A.">
        <title>Draft genome sequence of Camellia sinensis var. sinensis provides insights into the evolution of the tea genome and tea quality.</title>
        <authorList>
            <person name="Wei C."/>
            <person name="Yang H."/>
            <person name="Wang S."/>
            <person name="Zhao J."/>
            <person name="Liu C."/>
            <person name="Gao L."/>
            <person name="Xia E."/>
            <person name="Lu Y."/>
            <person name="Tai Y."/>
            <person name="She G."/>
            <person name="Sun J."/>
            <person name="Cao H."/>
            <person name="Tong W."/>
            <person name="Gao Q."/>
            <person name="Li Y."/>
            <person name="Deng W."/>
            <person name="Jiang X."/>
            <person name="Wang W."/>
            <person name="Chen Q."/>
            <person name="Zhang S."/>
            <person name="Li H."/>
            <person name="Wu J."/>
            <person name="Wang P."/>
            <person name="Li P."/>
            <person name="Shi C."/>
            <person name="Zheng F."/>
            <person name="Jian J."/>
            <person name="Huang B."/>
            <person name="Shan D."/>
            <person name="Shi M."/>
            <person name="Fang C."/>
            <person name="Yue Y."/>
            <person name="Li F."/>
            <person name="Li D."/>
            <person name="Wei S."/>
            <person name="Han B."/>
            <person name="Jiang C."/>
            <person name="Yin Y."/>
            <person name="Xia T."/>
            <person name="Zhang Z."/>
            <person name="Bennetzen J.L."/>
            <person name="Zhao S."/>
            <person name="Wan X."/>
        </authorList>
    </citation>
    <scope>NUCLEOTIDE SEQUENCE [LARGE SCALE GENOMIC DNA]</scope>
    <source>
        <strain evidence="5">cv. Shuchazao</strain>
        <tissue evidence="4">Leaf</tissue>
    </source>
</reference>
<dbReference type="EMBL" id="SDRB02004376">
    <property type="protein sequence ID" value="THG15952.1"/>
    <property type="molecule type" value="Genomic_DNA"/>
</dbReference>
<dbReference type="Proteomes" id="UP000306102">
    <property type="component" value="Unassembled WGS sequence"/>
</dbReference>
<name>A0A4S4EIK0_CAMSN</name>
<evidence type="ECO:0000313" key="5">
    <source>
        <dbReference type="Proteomes" id="UP000306102"/>
    </source>
</evidence>
<dbReference type="PANTHER" id="PTHR31623:SF17">
    <property type="entry name" value="F21J9.9"/>
    <property type="match status" value="1"/>
</dbReference>
<dbReference type="PANTHER" id="PTHR31623">
    <property type="entry name" value="F21J9.9"/>
    <property type="match status" value="1"/>
</dbReference>
<protein>
    <submittedName>
        <fullName evidence="4">Uncharacterized protein</fullName>
    </submittedName>
</protein>
<comment type="caution">
    <text evidence="4">The sequence shown here is derived from an EMBL/GenBank/DDBJ whole genome shotgun (WGS) entry which is preliminary data.</text>
</comment>
<dbReference type="Gene3D" id="3.30.559.10">
    <property type="entry name" value="Chloramphenicol acetyltransferase-like domain"/>
    <property type="match status" value="2"/>
</dbReference>
<keyword evidence="3" id="KW-0012">Acyltransferase</keyword>
<dbReference type="GO" id="GO:0016746">
    <property type="term" value="F:acyltransferase activity"/>
    <property type="evidence" value="ECO:0007669"/>
    <property type="project" value="UniProtKB-KW"/>
</dbReference>
<keyword evidence="5" id="KW-1185">Reference proteome</keyword>
<keyword evidence="2" id="KW-0808">Transferase</keyword>
<dbReference type="STRING" id="542762.A0A4S4EIK0"/>
<dbReference type="AlphaFoldDB" id="A0A4S4EIK0"/>
<evidence type="ECO:0000256" key="3">
    <source>
        <dbReference type="ARBA" id="ARBA00023315"/>
    </source>
</evidence>
<proteinExistence type="inferred from homology"/>
<gene>
    <name evidence="4" type="ORF">TEA_029911</name>
</gene>
<sequence length="491" mass="54672">MDGVVSLLGSSSNLRNSQSVGQAQPHHFMLANIVEHYDTAIVDCLELINMEVVVISRNTIKPSTPTPPYLSHFQLSFLDQIVNRNIVPLIFYYPLGIVEDDSKATNLTRSDQLKKSLADVLNKFYPLAGRLKEDLYIDCNDEGVIYLEAQANCQLSEIVGQPNNHHAELNKLLPCDRLDDAGDVLLAIQVTIFDCGGMAIGMCFSHKITDGLSTSTFVNSWAASARGDHSNIVCPRFDSATHFPPRDMSCYQMGTGITEEKIVAKRFVFSASSISDLKTKYAVSGSMEHAIQPTRVEALSTFIWSRFAVTMSEEEASPTTYVVTQGVNLRTRMNPPLPESCFGNFSWVAIFTSSMDKTVEVEEEGYGFVTKMREAIKKIDSDYVKKLQEGDTHLNSSKGKGDKSCEEPPKEAMRKMKIVPSNFSSFCKFKLYEVDFGWGRPIWVSTATVPLKNQMVFMPTRSGDGIEVWINLTEVDMAKLEADGEFAKFVS</sequence>
<evidence type="ECO:0000256" key="2">
    <source>
        <dbReference type="ARBA" id="ARBA00022679"/>
    </source>
</evidence>